<name>R7TSM2_CAPTE</name>
<dbReference type="AlphaFoldDB" id="R7TSM2"/>
<gene>
    <name evidence="2" type="ORF">CAPTEDRAFT_208802</name>
</gene>
<reference evidence="3" key="3">
    <citation type="submission" date="2015-06" db="UniProtKB">
        <authorList>
            <consortium name="EnsemblMetazoa"/>
        </authorList>
    </citation>
    <scope>IDENTIFICATION</scope>
</reference>
<feature type="transmembrane region" description="Helical" evidence="1">
    <location>
        <begin position="52"/>
        <end position="71"/>
    </location>
</feature>
<keyword evidence="1" id="KW-0812">Transmembrane</keyword>
<evidence type="ECO:0000313" key="3">
    <source>
        <dbReference type="EnsemblMetazoa" id="CapteP208802"/>
    </source>
</evidence>
<proteinExistence type="predicted"/>
<dbReference type="Proteomes" id="UP000014760">
    <property type="component" value="Unassembled WGS sequence"/>
</dbReference>
<feature type="transmembrane region" description="Helical" evidence="1">
    <location>
        <begin position="83"/>
        <end position="104"/>
    </location>
</feature>
<evidence type="ECO:0008006" key="5">
    <source>
        <dbReference type="Google" id="ProtNLM"/>
    </source>
</evidence>
<reference evidence="4" key="1">
    <citation type="submission" date="2012-12" db="EMBL/GenBank/DDBJ databases">
        <authorList>
            <person name="Hellsten U."/>
            <person name="Grimwood J."/>
            <person name="Chapman J.A."/>
            <person name="Shapiro H."/>
            <person name="Aerts A."/>
            <person name="Otillar R.P."/>
            <person name="Terry A.Y."/>
            <person name="Boore J.L."/>
            <person name="Simakov O."/>
            <person name="Marletaz F."/>
            <person name="Cho S.-J."/>
            <person name="Edsinger-Gonzales E."/>
            <person name="Havlak P."/>
            <person name="Kuo D.-H."/>
            <person name="Larsson T."/>
            <person name="Lv J."/>
            <person name="Arendt D."/>
            <person name="Savage R."/>
            <person name="Osoegawa K."/>
            <person name="de Jong P."/>
            <person name="Lindberg D.R."/>
            <person name="Seaver E.C."/>
            <person name="Weisblat D.A."/>
            <person name="Putnam N.H."/>
            <person name="Grigoriev I.V."/>
            <person name="Rokhsar D.S."/>
        </authorList>
    </citation>
    <scope>NUCLEOTIDE SEQUENCE</scope>
    <source>
        <strain evidence="4">I ESC-2004</strain>
    </source>
</reference>
<keyword evidence="1" id="KW-1133">Transmembrane helix</keyword>
<feature type="transmembrane region" description="Helical" evidence="1">
    <location>
        <begin position="12"/>
        <end position="32"/>
    </location>
</feature>
<feature type="transmembrane region" description="Helical" evidence="1">
    <location>
        <begin position="110"/>
        <end position="132"/>
    </location>
</feature>
<dbReference type="OMA" id="RGCHESS"/>
<dbReference type="EnsemblMetazoa" id="CapteT208802">
    <property type="protein sequence ID" value="CapteP208802"/>
    <property type="gene ID" value="CapteG208802"/>
</dbReference>
<reference evidence="2 4" key="2">
    <citation type="journal article" date="2013" name="Nature">
        <title>Insights into bilaterian evolution from three spiralian genomes.</title>
        <authorList>
            <person name="Simakov O."/>
            <person name="Marletaz F."/>
            <person name="Cho S.J."/>
            <person name="Edsinger-Gonzales E."/>
            <person name="Havlak P."/>
            <person name="Hellsten U."/>
            <person name="Kuo D.H."/>
            <person name="Larsson T."/>
            <person name="Lv J."/>
            <person name="Arendt D."/>
            <person name="Savage R."/>
            <person name="Osoegawa K."/>
            <person name="de Jong P."/>
            <person name="Grimwood J."/>
            <person name="Chapman J.A."/>
            <person name="Shapiro H."/>
            <person name="Aerts A."/>
            <person name="Otillar R.P."/>
            <person name="Terry A.Y."/>
            <person name="Boore J.L."/>
            <person name="Grigoriev I.V."/>
            <person name="Lindberg D.R."/>
            <person name="Seaver E.C."/>
            <person name="Weisblat D.A."/>
            <person name="Putnam N.H."/>
            <person name="Rokhsar D.S."/>
        </authorList>
    </citation>
    <scope>NUCLEOTIDE SEQUENCE</scope>
    <source>
        <strain evidence="2 4">I ESC-2004</strain>
    </source>
</reference>
<keyword evidence="4" id="KW-1185">Reference proteome</keyword>
<evidence type="ECO:0000256" key="1">
    <source>
        <dbReference type="SAM" id="Phobius"/>
    </source>
</evidence>
<keyword evidence="1" id="KW-0472">Membrane</keyword>
<protein>
    <recommendedName>
        <fullName evidence="5">MARVEL domain-containing protein</fullName>
    </recommendedName>
</protein>
<dbReference type="EMBL" id="AMQN01011263">
    <property type="status" value="NOT_ANNOTATED_CDS"/>
    <property type="molecule type" value="Genomic_DNA"/>
</dbReference>
<accession>R7TSM2</accession>
<dbReference type="HOGENOM" id="CLU_141825_0_0_1"/>
<dbReference type="EMBL" id="KB308784">
    <property type="protein sequence ID" value="ELT96607.1"/>
    <property type="molecule type" value="Genomic_DNA"/>
</dbReference>
<evidence type="ECO:0000313" key="4">
    <source>
        <dbReference type="Proteomes" id="UP000014760"/>
    </source>
</evidence>
<sequence length="139" mass="14852">MGDLNASSLWMKLGLFFTTTGWAMDLFALQSFGGSLSNTKVSWYQAVEAFEVIGYLCALVAVVLILCLVFLDEVQGNKIAHICYIVFSLVAGVFLIIGIAIYEAEATKTVYVGMLCVGGGLLDIAAGILAILDMVGIKK</sequence>
<evidence type="ECO:0000313" key="2">
    <source>
        <dbReference type="EMBL" id="ELT96607.1"/>
    </source>
</evidence>
<organism evidence="2">
    <name type="scientific">Capitella teleta</name>
    <name type="common">Polychaete worm</name>
    <dbReference type="NCBI Taxonomy" id="283909"/>
    <lineage>
        <taxon>Eukaryota</taxon>
        <taxon>Metazoa</taxon>
        <taxon>Spiralia</taxon>
        <taxon>Lophotrochozoa</taxon>
        <taxon>Annelida</taxon>
        <taxon>Polychaeta</taxon>
        <taxon>Sedentaria</taxon>
        <taxon>Scolecida</taxon>
        <taxon>Capitellidae</taxon>
        <taxon>Capitella</taxon>
    </lineage>
</organism>